<evidence type="ECO:0000256" key="2">
    <source>
        <dbReference type="ARBA" id="ARBA00022598"/>
    </source>
</evidence>
<dbReference type="GO" id="GO:0006310">
    <property type="term" value="P:DNA recombination"/>
    <property type="evidence" value="ECO:0007669"/>
    <property type="project" value="UniProtKB-KW"/>
</dbReference>
<dbReference type="InterPro" id="IPR036599">
    <property type="entry name" value="DNA_ligase_N_sf"/>
</dbReference>
<evidence type="ECO:0000256" key="12">
    <source>
        <dbReference type="RuleBase" id="RU004196"/>
    </source>
</evidence>
<name>A0A9W6ZKL1_9STRA</name>
<protein>
    <recommendedName>
        <fullName evidence="11">DNA ligase</fullName>
        <ecNumber evidence="11">6.5.1.1</ecNumber>
    </recommendedName>
</protein>
<reference evidence="15" key="1">
    <citation type="journal article" date="2023" name="Commun. Biol.">
        <title>Genome analysis of Parmales, the sister group of diatoms, reveals the evolutionary specialization of diatoms from phago-mixotrophs to photoautotrophs.</title>
        <authorList>
            <person name="Ban H."/>
            <person name="Sato S."/>
            <person name="Yoshikawa S."/>
            <person name="Yamada K."/>
            <person name="Nakamura Y."/>
            <person name="Ichinomiya M."/>
            <person name="Sato N."/>
            <person name="Blanc-Mathieu R."/>
            <person name="Endo H."/>
            <person name="Kuwata A."/>
            <person name="Ogata H."/>
        </authorList>
    </citation>
    <scope>NUCLEOTIDE SEQUENCE [LARGE SCALE GENOMIC DNA]</scope>
    <source>
        <strain evidence="15">NIES 3701</strain>
    </source>
</reference>
<keyword evidence="6 11" id="KW-0227">DNA damage</keyword>
<dbReference type="InterPro" id="IPR050191">
    <property type="entry name" value="ATP-dep_DNA_ligase"/>
</dbReference>
<accession>A0A9W6ZKL1</accession>
<dbReference type="NCBIfam" id="TIGR00574">
    <property type="entry name" value="dnl1"/>
    <property type="match status" value="1"/>
</dbReference>
<sequence>MGRCEDKKSVVFLVRILMSNLRVGCTVLSFLDAAAEACYLNKVGRVRYEKDFEKEEVKIAKKKVREKYDLSRNDVTYVLEKIVEGGIEGLDGIRVRTFYAIASMLGSPVNSIEAILTHYGSESITCEWKYDGVRCQIHYDDGIIKVFNRHSEENTDTWRGDVIPYLLEKLEGREEVKSFILDVEVVAVARRDLENVRILPFQTLSTRKRKSPGDESTTTTNTTSSGSEVDVCVYAFDCLYLNAEILVDLELSERREHLDTVLEVVGSKGYFDRVTSINVSLDVMEVDDGEEEDEAKPSPDEEIKSAFEEAVKNKCEGLMLKSTKSKYEAGARGGWLKLKKDYIDGLCDTLDVVPIGAWRGTGRKAEKGFFSPWLVAVYDKQNDKFESICRLLSLTDEMYTSKTEFYRQRLLEKPSDRVNSRETNCYFWEPCEVWEIKGADLTASPVHSATLGIAEDDFGDDGEEGGRGIGLRFPRFVRERKDKGIEEATTSEEILRMFQAQRE</sequence>
<dbReference type="Pfam" id="PF04679">
    <property type="entry name" value="DNA_ligase_A_C"/>
    <property type="match status" value="1"/>
</dbReference>
<evidence type="ECO:0000259" key="13">
    <source>
        <dbReference type="PROSITE" id="PS50160"/>
    </source>
</evidence>
<dbReference type="Gene3D" id="2.40.50.140">
    <property type="entry name" value="Nucleic acid-binding proteins"/>
    <property type="match status" value="1"/>
</dbReference>
<keyword evidence="3" id="KW-0132">Cell division</keyword>
<dbReference type="InterPro" id="IPR012310">
    <property type="entry name" value="DNA_ligase_ATP-dep_cent"/>
</dbReference>
<keyword evidence="7 11" id="KW-0067">ATP-binding</keyword>
<proteinExistence type="inferred from homology"/>
<dbReference type="InterPro" id="IPR012309">
    <property type="entry name" value="DNA_ligase_ATP-dep_C"/>
</dbReference>
<dbReference type="GO" id="GO:0006281">
    <property type="term" value="P:DNA repair"/>
    <property type="evidence" value="ECO:0007669"/>
    <property type="project" value="UniProtKB-KW"/>
</dbReference>
<evidence type="ECO:0000313" key="14">
    <source>
        <dbReference type="EMBL" id="GMH52733.1"/>
    </source>
</evidence>
<evidence type="ECO:0000256" key="9">
    <source>
        <dbReference type="ARBA" id="ARBA00023204"/>
    </source>
</evidence>
<organism evidence="14 15">
    <name type="scientific">Triparma strigata</name>
    <dbReference type="NCBI Taxonomy" id="1606541"/>
    <lineage>
        <taxon>Eukaryota</taxon>
        <taxon>Sar</taxon>
        <taxon>Stramenopiles</taxon>
        <taxon>Ochrophyta</taxon>
        <taxon>Bolidophyceae</taxon>
        <taxon>Parmales</taxon>
        <taxon>Triparmaceae</taxon>
        <taxon>Triparma</taxon>
    </lineage>
</organism>
<keyword evidence="10" id="KW-0131">Cell cycle</keyword>
<evidence type="ECO:0000256" key="1">
    <source>
        <dbReference type="ARBA" id="ARBA00007572"/>
    </source>
</evidence>
<dbReference type="PROSITE" id="PS50160">
    <property type="entry name" value="DNA_LIGASE_A3"/>
    <property type="match status" value="1"/>
</dbReference>
<dbReference type="GO" id="GO:0003677">
    <property type="term" value="F:DNA binding"/>
    <property type="evidence" value="ECO:0007669"/>
    <property type="project" value="InterPro"/>
</dbReference>
<evidence type="ECO:0000256" key="6">
    <source>
        <dbReference type="ARBA" id="ARBA00022763"/>
    </source>
</evidence>
<evidence type="ECO:0000256" key="5">
    <source>
        <dbReference type="ARBA" id="ARBA00022741"/>
    </source>
</evidence>
<evidence type="ECO:0000256" key="11">
    <source>
        <dbReference type="RuleBase" id="RU000617"/>
    </source>
</evidence>
<evidence type="ECO:0000256" key="4">
    <source>
        <dbReference type="ARBA" id="ARBA00022705"/>
    </source>
</evidence>
<dbReference type="PANTHER" id="PTHR45674:SF4">
    <property type="entry name" value="DNA LIGASE 1"/>
    <property type="match status" value="1"/>
</dbReference>
<keyword evidence="2 11" id="KW-0436">Ligase</keyword>
<dbReference type="InterPro" id="IPR012340">
    <property type="entry name" value="NA-bd_OB-fold"/>
</dbReference>
<dbReference type="SUPFAM" id="SSF50249">
    <property type="entry name" value="Nucleic acid-binding proteins"/>
    <property type="match status" value="1"/>
</dbReference>
<evidence type="ECO:0000256" key="8">
    <source>
        <dbReference type="ARBA" id="ARBA00023172"/>
    </source>
</evidence>
<dbReference type="OrthoDB" id="206088at2759"/>
<comment type="caution">
    <text evidence="14">The sequence shown here is derived from an EMBL/GenBank/DDBJ whole genome shotgun (WGS) entry which is preliminary data.</text>
</comment>
<keyword evidence="4" id="KW-0235">DNA replication</keyword>
<evidence type="ECO:0000313" key="15">
    <source>
        <dbReference type="Proteomes" id="UP001165085"/>
    </source>
</evidence>
<dbReference type="PROSITE" id="PS00333">
    <property type="entry name" value="DNA_LIGASE_A2"/>
    <property type="match status" value="1"/>
</dbReference>
<dbReference type="Pfam" id="PF01068">
    <property type="entry name" value="DNA_ligase_A_M"/>
    <property type="match status" value="1"/>
</dbReference>
<dbReference type="EMBL" id="BRXY01000013">
    <property type="protein sequence ID" value="GMH52733.1"/>
    <property type="molecule type" value="Genomic_DNA"/>
</dbReference>
<dbReference type="Proteomes" id="UP001165085">
    <property type="component" value="Unassembled WGS sequence"/>
</dbReference>
<dbReference type="SUPFAM" id="SSF56091">
    <property type="entry name" value="DNA ligase/mRNA capping enzyme, catalytic domain"/>
    <property type="match status" value="1"/>
</dbReference>
<keyword evidence="9 11" id="KW-0234">DNA repair</keyword>
<dbReference type="PANTHER" id="PTHR45674">
    <property type="entry name" value="DNA LIGASE 1/3 FAMILY MEMBER"/>
    <property type="match status" value="1"/>
</dbReference>
<dbReference type="GO" id="GO:0006273">
    <property type="term" value="P:lagging strand elongation"/>
    <property type="evidence" value="ECO:0007669"/>
    <property type="project" value="TreeGrafter"/>
</dbReference>
<dbReference type="EC" id="6.5.1.1" evidence="11"/>
<dbReference type="PROSITE" id="PS00697">
    <property type="entry name" value="DNA_LIGASE_A1"/>
    <property type="match status" value="1"/>
</dbReference>
<gene>
    <name evidence="14" type="ORF">TrST_g13545</name>
</gene>
<comment type="catalytic activity">
    <reaction evidence="11">
        <text>ATP + (deoxyribonucleotide)n-3'-hydroxyl + 5'-phospho-(deoxyribonucleotide)m = (deoxyribonucleotide)n+m + AMP + diphosphate.</text>
        <dbReference type="EC" id="6.5.1.1"/>
    </reaction>
</comment>
<keyword evidence="15" id="KW-1185">Reference proteome</keyword>
<dbReference type="GO" id="GO:0051301">
    <property type="term" value="P:cell division"/>
    <property type="evidence" value="ECO:0007669"/>
    <property type="project" value="UniProtKB-KW"/>
</dbReference>
<dbReference type="Gene3D" id="1.10.3260.10">
    <property type="entry name" value="DNA ligase, ATP-dependent, N-terminal domain"/>
    <property type="match status" value="1"/>
</dbReference>
<dbReference type="GO" id="GO:0003910">
    <property type="term" value="F:DNA ligase (ATP) activity"/>
    <property type="evidence" value="ECO:0007669"/>
    <property type="project" value="UniProtKB-EC"/>
</dbReference>
<dbReference type="GO" id="GO:0005524">
    <property type="term" value="F:ATP binding"/>
    <property type="evidence" value="ECO:0007669"/>
    <property type="project" value="UniProtKB-KW"/>
</dbReference>
<feature type="domain" description="ATP-dependent DNA ligase family profile" evidence="13">
    <location>
        <begin position="224"/>
        <end position="379"/>
    </location>
</feature>
<dbReference type="Gene3D" id="3.30.470.30">
    <property type="entry name" value="DNA ligase/mRNA capping enzyme"/>
    <property type="match status" value="1"/>
</dbReference>
<evidence type="ECO:0000256" key="3">
    <source>
        <dbReference type="ARBA" id="ARBA00022618"/>
    </source>
</evidence>
<keyword evidence="5 11" id="KW-0547">Nucleotide-binding</keyword>
<dbReference type="AlphaFoldDB" id="A0A9W6ZKL1"/>
<keyword evidence="8 11" id="KW-0233">DNA recombination</keyword>
<evidence type="ECO:0000256" key="10">
    <source>
        <dbReference type="ARBA" id="ARBA00023306"/>
    </source>
</evidence>
<evidence type="ECO:0000256" key="7">
    <source>
        <dbReference type="ARBA" id="ARBA00022840"/>
    </source>
</evidence>
<comment type="similarity">
    <text evidence="1 12">Belongs to the ATP-dependent DNA ligase family.</text>
</comment>
<dbReference type="InterPro" id="IPR016059">
    <property type="entry name" value="DNA_ligase_ATP-dep_CS"/>
</dbReference>
<dbReference type="InterPro" id="IPR000977">
    <property type="entry name" value="DNA_ligase_ATP-dep"/>
</dbReference>
<dbReference type="GO" id="GO:0071897">
    <property type="term" value="P:DNA biosynthetic process"/>
    <property type="evidence" value="ECO:0007669"/>
    <property type="project" value="InterPro"/>
</dbReference>